<dbReference type="HOGENOM" id="CLU_3271511_0_0_6"/>
<dbReference type="RefSeq" id="WP_004228378.1">
    <property type="nucleotide sequence ID" value="NC_016845.1"/>
</dbReference>
<keyword evidence="2" id="KW-1185">Reference proteome</keyword>
<dbReference type="KEGG" id="kpm:KPHS_47210"/>
<dbReference type="Proteomes" id="UP000007841">
    <property type="component" value="Chromosome"/>
</dbReference>
<dbReference type="RefSeq" id="YP_005229021.1">
    <property type="nucleotide sequence ID" value="NC_016845.1"/>
</dbReference>
<dbReference type="GeneID" id="11849777"/>
<dbReference type="PATRIC" id="fig|1125630.4.peg.4610"/>
<reference evidence="1 2" key="1">
    <citation type="journal article" date="2012" name="J. Bacteriol.">
        <title>Complete genome sequence of Klebsiella pneumoniae subsp. pneumoniae HS11286, a multidrug-resistant strain isolated from human sputum.</title>
        <authorList>
            <person name="Liu P."/>
            <person name="Li P."/>
            <person name="Jiang X."/>
            <person name="Bi D."/>
            <person name="Xie Y."/>
            <person name="Tai C."/>
            <person name="Deng Z."/>
            <person name="Rajakumar K."/>
            <person name="Ou H.Y."/>
        </authorList>
    </citation>
    <scope>NUCLEOTIDE SEQUENCE [LARGE SCALE GENOMIC DNA]</scope>
    <source>
        <strain evidence="1 2">HS11286</strain>
    </source>
</reference>
<gene>
    <name evidence="1" type="ordered locus">KPHS_47210</name>
</gene>
<accession>A0A0H3H3I2</accession>
<evidence type="ECO:0000313" key="1">
    <source>
        <dbReference type="EMBL" id="AEW63419.1"/>
    </source>
</evidence>
<organism evidence="1 2">
    <name type="scientific">Klebsiella pneumoniae subsp. pneumoniae (strain HS11286)</name>
    <dbReference type="NCBI Taxonomy" id="1125630"/>
    <lineage>
        <taxon>Bacteria</taxon>
        <taxon>Pseudomonadati</taxon>
        <taxon>Pseudomonadota</taxon>
        <taxon>Gammaproteobacteria</taxon>
        <taxon>Enterobacterales</taxon>
        <taxon>Enterobacteriaceae</taxon>
        <taxon>Klebsiella/Raoultella group</taxon>
        <taxon>Klebsiella</taxon>
        <taxon>Klebsiella pneumoniae complex</taxon>
    </lineage>
</organism>
<dbReference type="AlphaFoldDB" id="A0A0H3H3I2"/>
<dbReference type="STRING" id="1125630.KPHS_47210"/>
<protein>
    <submittedName>
        <fullName evidence="1">Uncharacterized protein</fullName>
    </submittedName>
</protein>
<name>A0A0H3H3I2_KLEPH</name>
<evidence type="ECO:0000313" key="2">
    <source>
        <dbReference type="Proteomes" id="UP000007841"/>
    </source>
</evidence>
<proteinExistence type="predicted"/>
<sequence>MPERPYRAFFYLKEFNNEVYCCKNGCRNDRFGSQQRCLRSR</sequence>
<dbReference type="EMBL" id="CP003200">
    <property type="protein sequence ID" value="AEW63419.1"/>
    <property type="molecule type" value="Genomic_DNA"/>
</dbReference>